<evidence type="ECO:0000313" key="2">
    <source>
        <dbReference type="EMBL" id="TEB24650.1"/>
    </source>
</evidence>
<evidence type="ECO:0000256" key="1">
    <source>
        <dbReference type="SAM" id="MobiDB-lite"/>
    </source>
</evidence>
<feature type="region of interest" description="Disordered" evidence="1">
    <location>
        <begin position="205"/>
        <end position="224"/>
    </location>
</feature>
<dbReference type="InterPro" id="IPR009003">
    <property type="entry name" value="Peptidase_S1_PA"/>
</dbReference>
<sequence>MSSSQPTDLATAAPPDLVAPFERAWFYNGISDDPPHLLDHSDLSTSPYSIPKPPFGHTTLPEKTVHAAFDTTLTPTVWCSTVAPAIITLLKEPERAIHLSSLMAVRFSTVIPYEDELPVFGPTVIWISVHPGTTTAIACRDASPDILSLLGAHGVQGAPVVHWYEGSVERLSGPPMMRVVDDTDPTSYVRRALMPVLGLPLAAAVEEEEGDDDSQGGGSRSGSLAFFFHEGEDEGGNPSEKVLGITTKHAIFARKNVQANANVDSSELSGYTGGAAKADTSVRACSSRRFQAMVNETQKLIDTNTFDAELLPRRIAGLESKPKPTTTTAAEDDAYALKWRKLELEHVKEDKVDLEKFLKDLDANWRDPTQRTIGVVNWAPEIRSDVDACGYTQDIATFALDESKWKKEFKGNVVYLGGKYSPYHIITMFSPKTVTGNRPSFKYPINDLFKIQGFVPAEHLANPYFPASPQEENTAAFTVAKSGQSSNLTFGRYSPMEAYTCSASGEHSSWEIPIFNYDRRLDGLSFIGDTRLGEFSAKGDSGSLVFNARGEMVALLHSGIITRRKEERFGGVTVSSHVGFATPAHFVVEQIRRQYPKADFTRQGF</sequence>
<dbReference type="SUPFAM" id="SSF50494">
    <property type="entry name" value="Trypsin-like serine proteases"/>
    <property type="match status" value="1"/>
</dbReference>
<gene>
    <name evidence="2" type="ORF">FA13DRAFT_1714488</name>
</gene>
<comment type="caution">
    <text evidence="2">The sequence shown here is derived from an EMBL/GenBank/DDBJ whole genome shotgun (WGS) entry which is preliminary data.</text>
</comment>
<keyword evidence="3" id="KW-1185">Reference proteome</keyword>
<accession>A0A4Y7SS09</accession>
<dbReference type="Proteomes" id="UP000298030">
    <property type="component" value="Unassembled WGS sequence"/>
</dbReference>
<dbReference type="EMBL" id="QPFP01000064">
    <property type="protein sequence ID" value="TEB24650.1"/>
    <property type="molecule type" value="Genomic_DNA"/>
</dbReference>
<name>A0A4Y7SS09_COPMI</name>
<proteinExistence type="predicted"/>
<dbReference type="OrthoDB" id="5424209at2759"/>
<evidence type="ECO:0000313" key="3">
    <source>
        <dbReference type="Proteomes" id="UP000298030"/>
    </source>
</evidence>
<reference evidence="2 3" key="1">
    <citation type="journal article" date="2019" name="Nat. Ecol. Evol.">
        <title>Megaphylogeny resolves global patterns of mushroom evolution.</title>
        <authorList>
            <person name="Varga T."/>
            <person name="Krizsan K."/>
            <person name="Foldi C."/>
            <person name="Dima B."/>
            <person name="Sanchez-Garcia M."/>
            <person name="Sanchez-Ramirez S."/>
            <person name="Szollosi G.J."/>
            <person name="Szarkandi J.G."/>
            <person name="Papp V."/>
            <person name="Albert L."/>
            <person name="Andreopoulos W."/>
            <person name="Angelini C."/>
            <person name="Antonin V."/>
            <person name="Barry K.W."/>
            <person name="Bougher N.L."/>
            <person name="Buchanan P."/>
            <person name="Buyck B."/>
            <person name="Bense V."/>
            <person name="Catcheside P."/>
            <person name="Chovatia M."/>
            <person name="Cooper J."/>
            <person name="Damon W."/>
            <person name="Desjardin D."/>
            <person name="Finy P."/>
            <person name="Geml J."/>
            <person name="Haridas S."/>
            <person name="Hughes K."/>
            <person name="Justo A."/>
            <person name="Karasinski D."/>
            <person name="Kautmanova I."/>
            <person name="Kiss B."/>
            <person name="Kocsube S."/>
            <person name="Kotiranta H."/>
            <person name="LaButti K.M."/>
            <person name="Lechner B.E."/>
            <person name="Liimatainen K."/>
            <person name="Lipzen A."/>
            <person name="Lukacs Z."/>
            <person name="Mihaltcheva S."/>
            <person name="Morgado L.N."/>
            <person name="Niskanen T."/>
            <person name="Noordeloos M.E."/>
            <person name="Ohm R.A."/>
            <person name="Ortiz-Santana B."/>
            <person name="Ovrebo C."/>
            <person name="Racz N."/>
            <person name="Riley R."/>
            <person name="Savchenko A."/>
            <person name="Shiryaev A."/>
            <person name="Soop K."/>
            <person name="Spirin V."/>
            <person name="Szebenyi C."/>
            <person name="Tomsovsky M."/>
            <person name="Tulloss R.E."/>
            <person name="Uehling J."/>
            <person name="Grigoriev I.V."/>
            <person name="Vagvolgyi C."/>
            <person name="Papp T."/>
            <person name="Martin F.M."/>
            <person name="Miettinen O."/>
            <person name="Hibbett D.S."/>
            <person name="Nagy L.G."/>
        </authorList>
    </citation>
    <scope>NUCLEOTIDE SEQUENCE [LARGE SCALE GENOMIC DNA]</scope>
    <source>
        <strain evidence="2 3">FP101781</strain>
    </source>
</reference>
<organism evidence="2 3">
    <name type="scientific">Coprinellus micaceus</name>
    <name type="common">Glistening ink-cap mushroom</name>
    <name type="synonym">Coprinus micaceus</name>
    <dbReference type="NCBI Taxonomy" id="71717"/>
    <lineage>
        <taxon>Eukaryota</taxon>
        <taxon>Fungi</taxon>
        <taxon>Dikarya</taxon>
        <taxon>Basidiomycota</taxon>
        <taxon>Agaricomycotina</taxon>
        <taxon>Agaricomycetes</taxon>
        <taxon>Agaricomycetidae</taxon>
        <taxon>Agaricales</taxon>
        <taxon>Agaricineae</taxon>
        <taxon>Psathyrellaceae</taxon>
        <taxon>Coprinellus</taxon>
    </lineage>
</organism>
<dbReference type="AlphaFoldDB" id="A0A4Y7SS09"/>
<protein>
    <submittedName>
        <fullName evidence="2">Uncharacterized protein</fullName>
    </submittedName>
</protein>
<feature type="compositionally biased region" description="Acidic residues" evidence="1">
    <location>
        <begin position="205"/>
        <end position="214"/>
    </location>
</feature>